<dbReference type="InterPro" id="IPR029058">
    <property type="entry name" value="AB_hydrolase_fold"/>
</dbReference>
<dbReference type="SUPFAM" id="SSF53474">
    <property type="entry name" value="alpha/beta-Hydrolases"/>
    <property type="match status" value="1"/>
</dbReference>
<dbReference type="AlphaFoldDB" id="A0AAW7X1E2"/>
<reference evidence="4" key="1">
    <citation type="submission" date="2023-07" db="EMBL/GenBank/DDBJ databases">
        <title>Genome content predicts the carbon catabolic preferences of heterotrophic bacteria.</title>
        <authorList>
            <person name="Gralka M."/>
        </authorList>
    </citation>
    <scope>NUCLEOTIDE SEQUENCE</scope>
    <source>
        <strain evidence="4">I3M17_2</strain>
    </source>
</reference>
<dbReference type="PANTHER" id="PTHR40841:SF2">
    <property type="entry name" value="SIDEROPHORE-DEGRADING ESTERASE (EUROFUNG)"/>
    <property type="match status" value="1"/>
</dbReference>
<evidence type="ECO:0000256" key="2">
    <source>
        <dbReference type="ARBA" id="ARBA00022801"/>
    </source>
</evidence>
<evidence type="ECO:0000256" key="3">
    <source>
        <dbReference type="SAM" id="MobiDB-lite"/>
    </source>
</evidence>
<dbReference type="InterPro" id="IPR052558">
    <property type="entry name" value="Siderophore_Hydrolase_D"/>
</dbReference>
<comment type="caution">
    <text evidence="4">The sequence shown here is derived from an EMBL/GenBank/DDBJ whole genome shotgun (WGS) entry which is preliminary data.</text>
</comment>
<comment type="similarity">
    <text evidence="1">Belongs to the esterase D family.</text>
</comment>
<dbReference type="Pfam" id="PF00756">
    <property type="entry name" value="Esterase"/>
    <property type="match status" value="1"/>
</dbReference>
<keyword evidence="2 4" id="KW-0378">Hydrolase</keyword>
<dbReference type="EMBL" id="JAUOPB010000002">
    <property type="protein sequence ID" value="MDO6421560.1"/>
    <property type="molecule type" value="Genomic_DNA"/>
</dbReference>
<evidence type="ECO:0000313" key="5">
    <source>
        <dbReference type="Proteomes" id="UP001169760"/>
    </source>
</evidence>
<protein>
    <submittedName>
        <fullName evidence="4">Alpha/beta hydrolase-fold protein</fullName>
    </submittedName>
</protein>
<dbReference type="GO" id="GO:0016788">
    <property type="term" value="F:hydrolase activity, acting on ester bonds"/>
    <property type="evidence" value="ECO:0007669"/>
    <property type="project" value="TreeGrafter"/>
</dbReference>
<dbReference type="RefSeq" id="WP_303491062.1">
    <property type="nucleotide sequence ID" value="NZ_JAUOPB010000002.1"/>
</dbReference>
<dbReference type="Gene3D" id="3.40.50.1820">
    <property type="entry name" value="alpha/beta hydrolase"/>
    <property type="match status" value="1"/>
</dbReference>
<proteinExistence type="inferred from homology"/>
<dbReference type="Proteomes" id="UP001169760">
    <property type="component" value="Unassembled WGS sequence"/>
</dbReference>
<name>A0AAW7X1E2_9GAMM</name>
<gene>
    <name evidence="4" type="ORF">Q4521_03660</name>
</gene>
<organism evidence="4 5">
    <name type="scientific">Saccharophagus degradans</name>
    <dbReference type="NCBI Taxonomy" id="86304"/>
    <lineage>
        <taxon>Bacteria</taxon>
        <taxon>Pseudomonadati</taxon>
        <taxon>Pseudomonadota</taxon>
        <taxon>Gammaproteobacteria</taxon>
        <taxon>Cellvibrionales</taxon>
        <taxon>Cellvibrionaceae</taxon>
        <taxon>Saccharophagus</taxon>
    </lineage>
</organism>
<accession>A0AAW7X1E2</accession>
<dbReference type="InterPro" id="IPR000801">
    <property type="entry name" value="Esterase-like"/>
</dbReference>
<evidence type="ECO:0000313" key="4">
    <source>
        <dbReference type="EMBL" id="MDO6421560.1"/>
    </source>
</evidence>
<evidence type="ECO:0000256" key="1">
    <source>
        <dbReference type="ARBA" id="ARBA00005622"/>
    </source>
</evidence>
<dbReference type="PANTHER" id="PTHR40841">
    <property type="entry name" value="SIDEROPHORE TRIACETYLFUSARININE C ESTERASE"/>
    <property type="match status" value="1"/>
</dbReference>
<feature type="region of interest" description="Disordered" evidence="3">
    <location>
        <begin position="106"/>
        <end position="129"/>
    </location>
</feature>
<sequence length="281" mass="31854">MIKVEIFKIIVVIGLAVSGYAHSQSSFSLPRTEVVDLVDTETKRVYEIHIQHPRHYSKKHKYPVVYMTDSPYTFPIVTGSARYPINSGKMEDLMFVGISWQKGHHGGLSRQRDYTPTPSSPGFKDPSGKAQEHLNFIRNDVFKYIEGRFNTDPARRTYIGNSFGGLFGAYILSKSPALFNNYILGSPSMWWDSDYMMQQQYDLGLNYEGNIFISVGALETKKSKSTQHDMVLGAQTLYSLLAKNKSPALDVELRVIPHANHETAFPTAAIQGLWWLFEVMD</sequence>